<dbReference type="PANTHER" id="PTHR43591">
    <property type="entry name" value="METHYLTRANSFERASE"/>
    <property type="match status" value="1"/>
</dbReference>
<proteinExistence type="inferred from homology"/>
<keyword evidence="2" id="KW-0808">Transferase</keyword>
<keyword evidence="2" id="KW-0489">Methyltransferase</keyword>
<dbReference type="GeneID" id="39581156"/>
<protein>
    <submittedName>
        <fullName evidence="2">S-adenosyl-L-methionine-dependent methyltransferase</fullName>
    </submittedName>
</protein>
<dbReference type="RefSeq" id="XP_028463148.1">
    <property type="nucleotide sequence ID" value="XM_028612678.1"/>
</dbReference>
<dbReference type="PANTHER" id="PTHR43591:SF10">
    <property type="entry name" value="ABC TRANSMEMBRANE TYPE-1 DOMAIN-CONTAINING PROTEIN-RELATED"/>
    <property type="match status" value="1"/>
</dbReference>
<dbReference type="Gene3D" id="3.40.50.150">
    <property type="entry name" value="Vaccinia Virus protein VP39"/>
    <property type="match status" value="1"/>
</dbReference>
<gene>
    <name evidence="2" type="ORF">SODALDRAFT_337382</name>
</gene>
<accession>A0A3N2PLE9</accession>
<dbReference type="Proteomes" id="UP000272025">
    <property type="component" value="Unassembled WGS sequence"/>
</dbReference>
<keyword evidence="3" id="KW-1185">Reference proteome</keyword>
<dbReference type="AlphaFoldDB" id="A0A3N2PLE9"/>
<comment type="similarity">
    <text evidence="1">Belongs to the methyltransferase superfamily. LaeA methyltransferase family.</text>
</comment>
<evidence type="ECO:0000313" key="2">
    <source>
        <dbReference type="EMBL" id="ROT35342.1"/>
    </source>
</evidence>
<organism evidence="2 3">
    <name type="scientific">Sodiomyces alkalinus (strain CBS 110278 / VKM F-3762 / F11)</name>
    <name type="common">Alkaliphilic filamentous fungus</name>
    <dbReference type="NCBI Taxonomy" id="1314773"/>
    <lineage>
        <taxon>Eukaryota</taxon>
        <taxon>Fungi</taxon>
        <taxon>Dikarya</taxon>
        <taxon>Ascomycota</taxon>
        <taxon>Pezizomycotina</taxon>
        <taxon>Sordariomycetes</taxon>
        <taxon>Hypocreomycetidae</taxon>
        <taxon>Glomerellales</taxon>
        <taxon>Plectosphaerellaceae</taxon>
        <taxon>Sodiomyces</taxon>
    </lineage>
</organism>
<name>A0A3N2PLE9_SODAK</name>
<dbReference type="OrthoDB" id="2013972at2759"/>
<dbReference type="EMBL" id="ML119061">
    <property type="protein sequence ID" value="ROT35342.1"/>
    <property type="molecule type" value="Genomic_DNA"/>
</dbReference>
<dbReference type="CDD" id="cd02440">
    <property type="entry name" value="AdoMet_MTases"/>
    <property type="match status" value="1"/>
</dbReference>
<reference evidence="2 3" key="1">
    <citation type="journal article" date="2018" name="Mol. Ecol.">
        <title>The obligate alkalophilic soda-lake fungus Sodiomyces alkalinus has shifted to a protein diet.</title>
        <authorList>
            <person name="Grum-Grzhimaylo A.A."/>
            <person name="Falkoski D.L."/>
            <person name="van den Heuvel J."/>
            <person name="Valero-Jimenez C.A."/>
            <person name="Min B."/>
            <person name="Choi I.G."/>
            <person name="Lipzen A."/>
            <person name="Daum C.G."/>
            <person name="Aanen D.K."/>
            <person name="Tsang A."/>
            <person name="Henrissat B."/>
            <person name="Bilanenko E.N."/>
            <person name="de Vries R.P."/>
            <person name="van Kan J.A.L."/>
            <person name="Grigoriev I.V."/>
            <person name="Debets A.J.M."/>
        </authorList>
    </citation>
    <scope>NUCLEOTIDE SEQUENCE [LARGE SCALE GENOMIC DNA]</scope>
    <source>
        <strain evidence="2 3">F11</strain>
    </source>
</reference>
<dbReference type="GO" id="GO:0008168">
    <property type="term" value="F:methyltransferase activity"/>
    <property type="evidence" value="ECO:0007669"/>
    <property type="project" value="UniProtKB-KW"/>
</dbReference>
<evidence type="ECO:0000256" key="1">
    <source>
        <dbReference type="ARBA" id="ARBA00038158"/>
    </source>
</evidence>
<dbReference type="SUPFAM" id="SSF53335">
    <property type="entry name" value="S-adenosyl-L-methionine-dependent methyltransferases"/>
    <property type="match status" value="1"/>
</dbReference>
<sequence length="355" mass="39961">MAAEAQPGAAPLEIDDDAVRNERAVTGRIFLTWTQQTRRTLLERKRQPRSFATTSLAPSVLDYKFVHGRRFHAYKEGAYVMPNDDDEQDRLDLAHLMNVKAIGNKLYLAPLDAARVQRILDLGTGTGIWAIEMGEEFPGAEVLGNDLIMLTSISSSRVPPNVKFEVDDVEAEWTHSEKFDFVFCRYMSAGIWKWPEFVKRVFGGVAPGGWAEFQDYDMRYFSEDGSLTEKHHTKKWIDTLLGAAAKVGREPIPGVKLREWAEEAGFENVTEKVFRMPIGPWAKNPDLKQVGHINLVQVLQGLEAFSLRLFCDVEGWDEAEVTVLLANVRKELQSGAFHAQIKLHVVYGQKPGTAA</sequence>
<evidence type="ECO:0000313" key="3">
    <source>
        <dbReference type="Proteomes" id="UP000272025"/>
    </source>
</evidence>
<dbReference type="GO" id="GO:0032259">
    <property type="term" value="P:methylation"/>
    <property type="evidence" value="ECO:0007669"/>
    <property type="project" value="UniProtKB-KW"/>
</dbReference>
<dbReference type="Pfam" id="PF13489">
    <property type="entry name" value="Methyltransf_23"/>
    <property type="match status" value="1"/>
</dbReference>
<dbReference type="InterPro" id="IPR029063">
    <property type="entry name" value="SAM-dependent_MTases_sf"/>
</dbReference>